<evidence type="ECO:0000313" key="4">
    <source>
        <dbReference type="Proteomes" id="UP001479290"/>
    </source>
</evidence>
<accession>A0AAW2B2K6</accession>
<feature type="signal peptide" evidence="1">
    <location>
        <begin position="1"/>
        <end position="16"/>
    </location>
</feature>
<feature type="domain" description="Snake toxin/toxin-like" evidence="2">
    <location>
        <begin position="21"/>
        <end position="91"/>
    </location>
</feature>
<reference evidence="3 4" key="1">
    <citation type="submission" date="2024-05" db="EMBL/GenBank/DDBJ databases">
        <title>A high-quality chromosomal-level genome assembly of Topmouth culter (Culter alburnus).</title>
        <authorList>
            <person name="Zhao H."/>
        </authorList>
    </citation>
    <scope>NUCLEOTIDE SEQUENCE [LARGE SCALE GENOMIC DNA]</scope>
    <source>
        <strain evidence="3">CATC2023</strain>
        <tissue evidence="3">Muscle</tissue>
    </source>
</reference>
<keyword evidence="1" id="KW-0732">Signal</keyword>
<protein>
    <recommendedName>
        <fullName evidence="2">Snake toxin/toxin-like domain-containing protein</fullName>
    </recommendedName>
</protein>
<proteinExistence type="predicted"/>
<dbReference type="Pfam" id="PF00087">
    <property type="entry name" value="Toxin_TOLIP"/>
    <property type="match status" value="1"/>
</dbReference>
<dbReference type="Proteomes" id="UP001479290">
    <property type="component" value="Unassembled WGS sequence"/>
</dbReference>
<dbReference type="CDD" id="cd23611">
    <property type="entry name" value="TFP_LU_ECD_THFP5"/>
    <property type="match status" value="1"/>
</dbReference>
<dbReference type="GO" id="GO:0098552">
    <property type="term" value="C:side of membrane"/>
    <property type="evidence" value="ECO:0007669"/>
    <property type="project" value="UniProtKB-KW"/>
</dbReference>
<comment type="caution">
    <text evidence="3">The sequence shown here is derived from an EMBL/GenBank/DDBJ whole genome shotgun (WGS) entry which is preliminary data.</text>
</comment>
<dbReference type="SUPFAM" id="SSF57302">
    <property type="entry name" value="Snake toxin-like"/>
    <property type="match status" value="1"/>
</dbReference>
<keyword evidence="4" id="KW-1185">Reference proteome</keyword>
<name>A0AAW2B2K6_CULAL</name>
<sequence>MMKVLLLALVLTLVLANGSALKCNRCVPGSPGGRCVTTKETCGYGQDACVSARFTTYPFSYFRRCSKMGDCLIIQSSPYITARCCQTDLCN</sequence>
<gene>
    <name evidence="3" type="ORF">ABG768_013604</name>
</gene>
<dbReference type="AlphaFoldDB" id="A0AAW2B2K6"/>
<dbReference type="EMBL" id="JAWDJR010000002">
    <property type="protein sequence ID" value="KAK9980226.1"/>
    <property type="molecule type" value="Genomic_DNA"/>
</dbReference>
<evidence type="ECO:0000256" key="1">
    <source>
        <dbReference type="SAM" id="SignalP"/>
    </source>
</evidence>
<organism evidence="3 4">
    <name type="scientific">Culter alburnus</name>
    <name type="common">Topmouth culter</name>
    <dbReference type="NCBI Taxonomy" id="194366"/>
    <lineage>
        <taxon>Eukaryota</taxon>
        <taxon>Metazoa</taxon>
        <taxon>Chordata</taxon>
        <taxon>Craniata</taxon>
        <taxon>Vertebrata</taxon>
        <taxon>Euteleostomi</taxon>
        <taxon>Actinopterygii</taxon>
        <taxon>Neopterygii</taxon>
        <taxon>Teleostei</taxon>
        <taxon>Ostariophysi</taxon>
        <taxon>Cypriniformes</taxon>
        <taxon>Xenocyprididae</taxon>
        <taxon>Xenocypridinae</taxon>
        <taxon>Culter</taxon>
    </lineage>
</organism>
<dbReference type="Gene3D" id="2.10.60.10">
    <property type="entry name" value="CD59"/>
    <property type="match status" value="1"/>
</dbReference>
<dbReference type="InterPro" id="IPR045860">
    <property type="entry name" value="Snake_toxin-like_sf"/>
</dbReference>
<feature type="chain" id="PRO_5043991044" description="Snake toxin/toxin-like domain-containing protein" evidence="1">
    <location>
        <begin position="17"/>
        <end position="91"/>
    </location>
</feature>
<evidence type="ECO:0000259" key="2">
    <source>
        <dbReference type="Pfam" id="PF00087"/>
    </source>
</evidence>
<dbReference type="InterPro" id="IPR035076">
    <property type="entry name" value="Toxin/TOLIP"/>
</dbReference>
<evidence type="ECO:0000313" key="3">
    <source>
        <dbReference type="EMBL" id="KAK9980226.1"/>
    </source>
</evidence>